<dbReference type="Proteomes" id="UP000580718">
    <property type="component" value="Unassembled WGS sequence"/>
</dbReference>
<reference evidence="4 7" key="2">
    <citation type="submission" date="2020-08" db="EMBL/GenBank/DDBJ databases">
        <title>Sequencing the genomes of 1000 actinobacteria strains.</title>
        <authorList>
            <person name="Klenk H.-P."/>
        </authorList>
    </citation>
    <scope>NUCLEOTIDE SEQUENCE [LARGE SCALE GENOMIC DNA]</scope>
    <source>
        <strain evidence="4 7">DSM 16678</strain>
    </source>
</reference>
<dbReference type="PROSITE" id="PS50921">
    <property type="entry name" value="ANTAR"/>
    <property type="match status" value="1"/>
</dbReference>
<evidence type="ECO:0000259" key="3">
    <source>
        <dbReference type="PROSITE" id="PS50921"/>
    </source>
</evidence>
<dbReference type="OrthoDB" id="4629915at2"/>
<dbReference type="PIRSF" id="PIRSF036625">
    <property type="entry name" value="GAF_ANTAR"/>
    <property type="match status" value="1"/>
</dbReference>
<dbReference type="AlphaFoldDB" id="A0A323V996"/>
<evidence type="ECO:0000313" key="5">
    <source>
        <dbReference type="EMBL" id="PZA21417.1"/>
    </source>
</evidence>
<dbReference type="Gene3D" id="1.10.10.10">
    <property type="entry name" value="Winged helix-like DNA-binding domain superfamily/Winged helix DNA-binding domain"/>
    <property type="match status" value="1"/>
</dbReference>
<dbReference type="InterPro" id="IPR036388">
    <property type="entry name" value="WH-like_DNA-bd_sf"/>
</dbReference>
<gene>
    <name evidence="5" type="ORF">DMO24_10410</name>
    <name evidence="4" type="ORF">FHX36_001799</name>
</gene>
<accession>A0A323V996</accession>
<dbReference type="RefSeq" id="WP_110552233.1">
    <property type="nucleotide sequence ID" value="NZ_JACIBU010000001.1"/>
</dbReference>
<dbReference type="Pfam" id="PF13185">
    <property type="entry name" value="GAF_2"/>
    <property type="match status" value="1"/>
</dbReference>
<dbReference type="EMBL" id="QKNV01000091">
    <property type="protein sequence ID" value="PZA21417.1"/>
    <property type="molecule type" value="Genomic_DNA"/>
</dbReference>
<dbReference type="InterPro" id="IPR005561">
    <property type="entry name" value="ANTAR"/>
</dbReference>
<evidence type="ECO:0000256" key="1">
    <source>
        <dbReference type="ARBA" id="ARBA00023015"/>
    </source>
</evidence>
<dbReference type="InterPro" id="IPR003018">
    <property type="entry name" value="GAF"/>
</dbReference>
<comment type="caution">
    <text evidence="5">The sequence shown here is derived from an EMBL/GenBank/DDBJ whole genome shotgun (WGS) entry which is preliminary data.</text>
</comment>
<keyword evidence="6" id="KW-1185">Reference proteome</keyword>
<feature type="domain" description="ANTAR" evidence="3">
    <location>
        <begin position="172"/>
        <end position="233"/>
    </location>
</feature>
<dbReference type="InterPro" id="IPR012074">
    <property type="entry name" value="GAF_ANTAR"/>
</dbReference>
<evidence type="ECO:0000313" key="7">
    <source>
        <dbReference type="Proteomes" id="UP000580718"/>
    </source>
</evidence>
<keyword evidence="2" id="KW-0804">Transcription</keyword>
<dbReference type="SMART" id="SM01012">
    <property type="entry name" value="ANTAR"/>
    <property type="match status" value="1"/>
</dbReference>
<dbReference type="Pfam" id="PF03861">
    <property type="entry name" value="ANTAR"/>
    <property type="match status" value="1"/>
</dbReference>
<organism evidence="5 6">
    <name type="scientific">Modestobacter versicolor</name>
    <dbReference type="NCBI Taxonomy" id="429133"/>
    <lineage>
        <taxon>Bacteria</taxon>
        <taxon>Bacillati</taxon>
        <taxon>Actinomycetota</taxon>
        <taxon>Actinomycetes</taxon>
        <taxon>Geodermatophilales</taxon>
        <taxon>Geodermatophilaceae</taxon>
        <taxon>Modestobacter</taxon>
    </lineage>
</organism>
<dbReference type="GO" id="GO:0003723">
    <property type="term" value="F:RNA binding"/>
    <property type="evidence" value="ECO:0007669"/>
    <property type="project" value="InterPro"/>
</dbReference>
<dbReference type="Proteomes" id="UP000247602">
    <property type="component" value="Unassembled WGS sequence"/>
</dbReference>
<name>A0A323V996_9ACTN</name>
<keyword evidence="1" id="KW-0805">Transcription regulation</keyword>
<dbReference type="Gene3D" id="3.30.450.40">
    <property type="match status" value="1"/>
</dbReference>
<protein>
    <submittedName>
        <fullName evidence="5">Antitermination regulator</fullName>
    </submittedName>
    <submittedName>
        <fullName evidence="4">GAF domain-containing protein</fullName>
    </submittedName>
</protein>
<evidence type="ECO:0000313" key="6">
    <source>
        <dbReference type="Proteomes" id="UP000247602"/>
    </source>
</evidence>
<dbReference type="InterPro" id="IPR029016">
    <property type="entry name" value="GAF-like_dom_sf"/>
</dbReference>
<dbReference type="EMBL" id="JACIBU010000001">
    <property type="protein sequence ID" value="MBB3676064.1"/>
    <property type="molecule type" value="Genomic_DNA"/>
</dbReference>
<evidence type="ECO:0000256" key="2">
    <source>
        <dbReference type="ARBA" id="ARBA00023163"/>
    </source>
</evidence>
<proteinExistence type="predicted"/>
<sequence length="245" mass="26322">MTTDERTQTMPATEAFERLGSMSLSAESLESVLQAVADLTKQVLPGDVEASVSVLVADKPATFVHTGQLALDLDESQYGRGHGPCLQAAASGELVEVADARTESRWADYMRRAVELGSLSSLSVPLGSSEVLAAGLNIYARQPGAFDDDAVRRTAARFARFAGAAAANMHAYQHAREMADNLQVALQSRATIDQAKGILVERHRITPDQAFHLLARASMAANRKLRDVAEHLVATGELLASPQRR</sequence>
<reference evidence="5 6" key="1">
    <citation type="submission" date="2018-06" db="EMBL/GenBank/DDBJ databases">
        <title>Draft genome sequence of Modestobacter versicolor CP153-2.</title>
        <authorList>
            <person name="Gundlapally S.R."/>
        </authorList>
    </citation>
    <scope>NUCLEOTIDE SEQUENCE [LARGE SCALE GENOMIC DNA]</scope>
    <source>
        <strain evidence="5 6">CP153-2</strain>
    </source>
</reference>
<evidence type="ECO:0000313" key="4">
    <source>
        <dbReference type="EMBL" id="MBB3676064.1"/>
    </source>
</evidence>
<dbReference type="SUPFAM" id="SSF55781">
    <property type="entry name" value="GAF domain-like"/>
    <property type="match status" value="1"/>
</dbReference>